<evidence type="ECO:0000313" key="12">
    <source>
        <dbReference type="Proteomes" id="UP000048289"/>
    </source>
</evidence>
<proteinExistence type="predicted"/>
<reference evidence="8" key="2">
    <citation type="submission" date="2015-03" db="EMBL/GenBank/DDBJ databases">
        <authorList>
            <consortium name="Pathogen Informatics"/>
            <person name="Murphy D."/>
        </authorList>
    </citation>
    <scope>NUCLEOTIDE SEQUENCE</scope>
    <source>
        <strain evidence="8">N09902308</strain>
    </source>
</reference>
<evidence type="ECO:0000313" key="6">
    <source>
        <dbReference type="EMBL" id="CKR36233.1"/>
    </source>
</evidence>
<name>A0A654U1X6_MYCTX</name>
<evidence type="ECO:0000313" key="13">
    <source>
        <dbReference type="Proteomes" id="UP000048948"/>
    </source>
</evidence>
<dbReference type="EMBL" id="CNFU01000171">
    <property type="protein sequence ID" value="CKR36233.1"/>
    <property type="molecule type" value="Genomic_DNA"/>
</dbReference>
<dbReference type="Proteomes" id="UP000050164">
    <property type="component" value="Unassembled WGS sequence"/>
</dbReference>
<evidence type="ECO:0000313" key="2">
    <source>
        <dbReference type="EMBL" id="CFE49539.1"/>
    </source>
</evidence>
<dbReference type="Proteomes" id="UP000046947">
    <property type="component" value="Unassembled WGS sequence"/>
</dbReference>
<gene>
    <name evidence="4" type="ORF">ERS007657_02352</name>
    <name evidence="2" type="ORF">ERS007681_04686</name>
    <name evidence="3" type="ORF">ERS007688_04463</name>
    <name evidence="8" type="ORF">ERS007739_02223</name>
    <name evidence="7" type="ORF">ERS027646_03810</name>
    <name evidence="5" type="ORF">ERS027659_00065</name>
    <name evidence="6" type="ORF">ERS027661_01121</name>
</gene>
<sequence length="96" mass="11112">MRQNGTDRQPRIRTTQVTVQNSAQIAQVLHEERIVEVVMRTQLRGHRGSQRTVARQRGNWVTGQQKDHAVDQQCRAQENRHHHGDSARNIPAHVRP</sequence>
<dbReference type="EMBL" id="CGCX01000891">
    <property type="protein sequence ID" value="CFR85156.1"/>
    <property type="molecule type" value="Genomic_DNA"/>
</dbReference>
<reference evidence="9 10" key="1">
    <citation type="submission" date="2015-03" db="EMBL/GenBank/DDBJ databases">
        <authorList>
            <consortium name="Pathogen Informatics"/>
        </authorList>
    </citation>
    <scope>NUCLEOTIDE SEQUENCE [LARGE SCALE GENOMIC DNA]</scope>
    <source>
        <strain evidence="7 13">Bir 172</strain>
        <strain evidence="5 15">Bir 185</strain>
        <strain evidence="6 14">Bir 187</strain>
        <strain evidence="4 10">C09601061</strain>
        <strain evidence="2 12">G09901357</strain>
        <strain evidence="3 11">H09601792</strain>
        <strain evidence="9">N09902308</strain>
    </source>
</reference>
<feature type="region of interest" description="Disordered" evidence="1">
    <location>
        <begin position="44"/>
        <end position="96"/>
    </location>
</feature>
<evidence type="ECO:0000313" key="14">
    <source>
        <dbReference type="Proteomes" id="UP000049023"/>
    </source>
</evidence>
<dbReference type="Proteomes" id="UP000046680">
    <property type="component" value="Unassembled WGS sequence"/>
</dbReference>
<organism evidence="4 10">
    <name type="scientific">Mycobacterium tuberculosis</name>
    <dbReference type="NCBI Taxonomy" id="1773"/>
    <lineage>
        <taxon>Bacteria</taxon>
        <taxon>Bacillati</taxon>
        <taxon>Actinomycetota</taxon>
        <taxon>Actinomycetes</taxon>
        <taxon>Mycobacteriales</taxon>
        <taxon>Mycobacteriaceae</taxon>
        <taxon>Mycobacterium</taxon>
        <taxon>Mycobacterium tuberculosis complex</taxon>
    </lineage>
</organism>
<dbReference type="Proteomes" id="UP000048948">
    <property type="component" value="Unassembled WGS sequence"/>
</dbReference>
<evidence type="ECO:0000313" key="5">
    <source>
        <dbReference type="EMBL" id="CKQ75180.1"/>
    </source>
</evidence>
<dbReference type="EMBL" id="CFOE01001287">
    <property type="protein sequence ID" value="CFE49539.1"/>
    <property type="molecule type" value="Genomic_DNA"/>
</dbReference>
<evidence type="ECO:0000313" key="4">
    <source>
        <dbReference type="EMBL" id="CFR85156.1"/>
    </source>
</evidence>
<evidence type="ECO:0000313" key="11">
    <source>
        <dbReference type="Proteomes" id="UP000046947"/>
    </source>
</evidence>
<evidence type="ECO:0000313" key="8">
    <source>
        <dbReference type="EMBL" id="COY17948.1"/>
    </source>
</evidence>
<evidence type="ECO:0000313" key="10">
    <source>
        <dbReference type="Proteomes" id="UP000046680"/>
    </source>
</evidence>
<dbReference type="EMBL" id="CNGE01000977">
    <property type="protein sequence ID" value="CKT56608.1"/>
    <property type="molecule type" value="Genomic_DNA"/>
</dbReference>
<dbReference type="AlphaFoldDB" id="A0A654U1X6"/>
<protein>
    <submittedName>
        <fullName evidence="4">Uncharacterized protein</fullName>
    </submittedName>
</protein>
<dbReference type="EMBL" id="CFOH01001359">
    <property type="protein sequence ID" value="CFE83813.1"/>
    <property type="molecule type" value="Genomic_DNA"/>
</dbReference>
<evidence type="ECO:0000313" key="9">
    <source>
        <dbReference type="Proteomes" id="UP000039021"/>
    </source>
</evidence>
<evidence type="ECO:0000313" key="7">
    <source>
        <dbReference type="EMBL" id="CKT56608.1"/>
    </source>
</evidence>
<dbReference type="Proteomes" id="UP000048289">
    <property type="component" value="Unassembled WGS sequence"/>
</dbReference>
<dbReference type="Proteomes" id="UP000049023">
    <property type="component" value="Unassembled WGS sequence"/>
</dbReference>
<dbReference type="Proteomes" id="UP000039021">
    <property type="component" value="Unassembled WGS sequence"/>
</dbReference>
<dbReference type="EMBL" id="CNFT01000007">
    <property type="protein sequence ID" value="CKQ75180.1"/>
    <property type="molecule type" value="Genomic_DNA"/>
</dbReference>
<evidence type="ECO:0000313" key="3">
    <source>
        <dbReference type="EMBL" id="CFE83813.1"/>
    </source>
</evidence>
<dbReference type="EMBL" id="CSBK01000985">
    <property type="protein sequence ID" value="COY17948.1"/>
    <property type="molecule type" value="Genomic_DNA"/>
</dbReference>
<accession>A0A654U1X6</accession>
<evidence type="ECO:0000313" key="15">
    <source>
        <dbReference type="Proteomes" id="UP000050164"/>
    </source>
</evidence>
<evidence type="ECO:0000256" key="1">
    <source>
        <dbReference type="SAM" id="MobiDB-lite"/>
    </source>
</evidence>